<accession>A0ACC3B924</accession>
<reference evidence="1 2" key="1">
    <citation type="journal article" date="2023" name="ACS Omega">
        <title>Identification of the Neoaspergillic Acid Biosynthesis Gene Cluster by Establishing an In Vitro CRISPR-Ribonucleoprotein Genetic System in Aspergillus melleus.</title>
        <authorList>
            <person name="Yuan B."/>
            <person name="Grau M.F."/>
            <person name="Murata R.M."/>
            <person name="Torok T."/>
            <person name="Venkateswaran K."/>
            <person name="Stajich J.E."/>
            <person name="Wang C.C.C."/>
        </authorList>
    </citation>
    <scope>NUCLEOTIDE SEQUENCE [LARGE SCALE GENOMIC DNA]</scope>
    <source>
        <strain evidence="1 2">IMV 1140</strain>
    </source>
</reference>
<evidence type="ECO:0000313" key="2">
    <source>
        <dbReference type="Proteomes" id="UP001177260"/>
    </source>
</evidence>
<organism evidence="1 2">
    <name type="scientific">Aspergillus melleus</name>
    <dbReference type="NCBI Taxonomy" id="138277"/>
    <lineage>
        <taxon>Eukaryota</taxon>
        <taxon>Fungi</taxon>
        <taxon>Dikarya</taxon>
        <taxon>Ascomycota</taxon>
        <taxon>Pezizomycotina</taxon>
        <taxon>Eurotiomycetes</taxon>
        <taxon>Eurotiomycetidae</taxon>
        <taxon>Eurotiales</taxon>
        <taxon>Aspergillaceae</taxon>
        <taxon>Aspergillus</taxon>
        <taxon>Aspergillus subgen. Circumdati</taxon>
    </lineage>
</organism>
<keyword evidence="2" id="KW-1185">Reference proteome</keyword>
<comment type="caution">
    <text evidence="1">The sequence shown here is derived from an EMBL/GenBank/DDBJ whole genome shotgun (WGS) entry which is preliminary data.</text>
</comment>
<name>A0ACC3B924_9EURO</name>
<dbReference type="Proteomes" id="UP001177260">
    <property type="component" value="Unassembled WGS sequence"/>
</dbReference>
<proteinExistence type="predicted"/>
<dbReference type="EMBL" id="JAOPJF010000014">
    <property type="protein sequence ID" value="KAK1146883.1"/>
    <property type="molecule type" value="Genomic_DNA"/>
</dbReference>
<evidence type="ECO:0000313" key="1">
    <source>
        <dbReference type="EMBL" id="KAK1146883.1"/>
    </source>
</evidence>
<protein>
    <submittedName>
        <fullName evidence="1">Uncharacterized protein</fullName>
    </submittedName>
</protein>
<gene>
    <name evidence="1" type="ORF">N8T08_002209</name>
</gene>
<sequence length="1315" mass="147542">MPLRQVRLSLRSRPDSIRTTVVLPNLDSPDDDVGSPSEPSRDVWDEAYIQLRIETATAAVIADYERVLGAALRPISPEHAHGLDRNPSRWISRLDEVSRHALIEALVTRGCEAFERSSYGRNMLSFVALSIDKMKSTIEAIVETCPASSTAWLAACLLVAPIIISNVQKADLQPGINYVISRMPWYTELTKVPTVGSWKTPVLQAAVTTKVVELYKLVIRYLLASARFYDHSTYRFEPNSAKWGNWEAMVAEIQAAETELLWCIHTHSGKSLKRALIEGARQGEHIKNITSVFSVAQRRANLMDKVMPDARLSHSDTYHDYVNQIANPHSNTGHGVLSHPTFTTWSNADSGLLVLTGQPGTGKSVLAKYLLTELPRVRPTSLCSFFFKDGGEHNNLSTAMYEVLNSTLQQCSHLDDVEEKAEQATRHSVRPDSELFWELVGIASRGTPHGRVTVILDALDECKNAHLETALERLNRFQSRFPDSNVKFLLTTRPVPGLLERLTNGTILNLGEDAECRESIIGDIARVAQDRVECFARERCVRDEGTKSKLLQHLEVHDSASYLFADLLFAYLYSLPVRPGTNYWSRTVDHLPKSVIEIYRALLDQIPESSRDDVRIMLELVLATTKPLTVREMAIALALHIDDCTSCDREDDLGLPAEDFKSWIRDTCGPFFDVYNNRIYFAHQTVRDYLLVEEPTQRPIWLQQLSIESCHKTMAHSCFAYQSLPFIRKNRFMSIEAYIQASFYTRRQYHQLCQGSFVFAEHAFAKWVVHVKNSHRSSDKAKGRVMEQAEGQTKDNGVLSQAEAGSDTTDEHDAHSDQSSQKHEDSLNQTTGEKTEDKAEREIEVDAAHDIKETGENAEAQPEGPVVEQPDQQTEESDGPSQTEAGSDKMDEQAMQDAEQPLEEHGESFEETTEENTEDITEKETKVDAAQGIKKARENAEGRPEGHVMEQAGDQKDEASGQTKGQSAQVSDGRDERILIDQVKELFPEFRFKLALPLFCCSGMPSSVDVQTFVEMLPAKSPARDSLLTALSQSLMARYCQLGDRADLNYGADLAEQVLKRTRRGHPQLTQRLATFDQGLNMRFWDAVHHDVPITGNEMREANQAVAVTPTGHPGRPAALHERAIVLERQYQRTKDAQAISQAIEDIFSVVKLVTPSSAKPRYLDYLANLLGQRFLDGGNPADLNLATRAAVEAVATTQSINPGDTKIVAMHRSTLAFWLGARYRMTRQPSDIDKALEVIRIALDITPADDPSFSIYLCSLARRLYERYEQTGAEEDLREAIAASRRSAQLMSTKHPLYPFHHLFHQVLSTEECS</sequence>